<feature type="transmembrane region" description="Helical" evidence="8">
    <location>
        <begin position="270"/>
        <end position="295"/>
    </location>
</feature>
<feature type="transmembrane region" description="Helical" evidence="8">
    <location>
        <begin position="200"/>
        <end position="220"/>
    </location>
</feature>
<feature type="transmembrane region" description="Helical" evidence="8">
    <location>
        <begin position="401"/>
        <end position="424"/>
    </location>
</feature>
<evidence type="ECO:0000259" key="9">
    <source>
        <dbReference type="PROSITE" id="PS50850"/>
    </source>
</evidence>
<protein>
    <submittedName>
        <fullName evidence="10">Drug resistance transporter, EmrB/QacA subfamily</fullName>
    </submittedName>
</protein>
<keyword evidence="6 8" id="KW-1133">Transmembrane helix</keyword>
<dbReference type="GO" id="GO:0022857">
    <property type="term" value="F:transmembrane transporter activity"/>
    <property type="evidence" value="ECO:0007669"/>
    <property type="project" value="InterPro"/>
</dbReference>
<feature type="transmembrane region" description="Helical" evidence="8">
    <location>
        <begin position="336"/>
        <end position="354"/>
    </location>
</feature>
<feature type="transmembrane region" description="Helical" evidence="8">
    <location>
        <begin position="301"/>
        <end position="324"/>
    </location>
</feature>
<feature type="domain" description="Major facilitator superfamily (MFS) profile" evidence="9">
    <location>
        <begin position="14"/>
        <end position="471"/>
    </location>
</feature>
<gene>
    <name evidence="10" type="ordered locus">Metfor_0460</name>
</gene>
<dbReference type="PANTHER" id="PTHR42718:SF9">
    <property type="entry name" value="MAJOR FACILITATOR SUPERFAMILY MULTIDRUG TRANSPORTER MFSC"/>
    <property type="match status" value="1"/>
</dbReference>
<evidence type="ECO:0000256" key="2">
    <source>
        <dbReference type="ARBA" id="ARBA00008537"/>
    </source>
</evidence>
<evidence type="ECO:0000313" key="11">
    <source>
        <dbReference type="Proteomes" id="UP000010824"/>
    </source>
</evidence>
<dbReference type="Gene3D" id="1.20.1720.10">
    <property type="entry name" value="Multidrug resistance protein D"/>
    <property type="match status" value="1"/>
</dbReference>
<dbReference type="STRING" id="593750.Metfor_0460"/>
<keyword evidence="11" id="KW-1185">Reference proteome</keyword>
<dbReference type="InParanoid" id="L0H9V7"/>
<dbReference type="RefSeq" id="WP_015284496.1">
    <property type="nucleotide sequence ID" value="NC_019943.1"/>
</dbReference>
<evidence type="ECO:0000256" key="5">
    <source>
        <dbReference type="ARBA" id="ARBA00022692"/>
    </source>
</evidence>
<evidence type="ECO:0000256" key="7">
    <source>
        <dbReference type="ARBA" id="ARBA00023136"/>
    </source>
</evidence>
<name>L0H9V7_METFS</name>
<evidence type="ECO:0000256" key="8">
    <source>
        <dbReference type="SAM" id="Phobius"/>
    </source>
</evidence>
<keyword evidence="4" id="KW-1003">Cell membrane</keyword>
<dbReference type="HOGENOM" id="CLU_000960_28_3_2"/>
<sequence length="471" mass="49614" precursor="true">MSSVITDPFRQKLLLGAMALGVVMDGVDGAIVNVALPSMASYFSTDTGTIAWVIITYLLMMAGLLLVFGKIADQGRAKFLFLAGFAVFTIGSAVCGVAPSLEVLLGARALQGTGAAMIAAVAPLLCIRYLPKDMLGTAFGVIAAAASIGFAVGPAIGGVITQYLSWHWIFLINIPIGIVGVLFASRVIPADEEDRGRGAASFDYLGAILLFASMVFWVFTLEELPARSAADSGILTYVILSLVCTALFVARQLTTKDPFLNIRIFTSWQFSAVLVAFLLINIVFTGILYLLPFYLTSGMQFDLMTCGLLLLVPPAVIAITSVPFGRWSDKTGRRRPFAIIACAIVAVYSAYFTVVSPEYGIVPLLFGFILMGLAFGIGSAPASTRIIEKAPRGEESTASSIVMTIVYFAGMLGTASYAAIFTLATREAGAVVDFASISCATLVYGFQVAVGAGLVLAVIAVILSAIVPDAE</sequence>
<evidence type="ECO:0000256" key="6">
    <source>
        <dbReference type="ARBA" id="ARBA00022989"/>
    </source>
</evidence>
<reference evidence="11" key="1">
    <citation type="submission" date="2011-12" db="EMBL/GenBank/DDBJ databases">
        <title>Complete sequence of Methanoregula formicicum SMSP.</title>
        <authorList>
            <person name="Lucas S."/>
            <person name="Han J."/>
            <person name="Lapidus A."/>
            <person name="Cheng J.-F."/>
            <person name="Goodwin L."/>
            <person name="Pitluck S."/>
            <person name="Peters L."/>
            <person name="Ovchinnikova G."/>
            <person name="Teshima H."/>
            <person name="Detter J.C."/>
            <person name="Han C."/>
            <person name="Tapia R."/>
            <person name="Land M."/>
            <person name="Hauser L."/>
            <person name="Kyrpides N."/>
            <person name="Ivanova N."/>
            <person name="Pagani I."/>
            <person name="Imachi H."/>
            <person name="Tamaki H."/>
            <person name="Sekiguchi Y."/>
            <person name="Kamagata Y."/>
            <person name="Cadillo-Quiroz H."/>
            <person name="Zinder S."/>
            <person name="Liu W.-T."/>
            <person name="Woyke T."/>
        </authorList>
    </citation>
    <scope>NUCLEOTIDE SEQUENCE [LARGE SCALE GENOMIC DNA]</scope>
    <source>
        <strain evidence="11">DSM 22288 / NBRC 105244 / SMSP</strain>
    </source>
</reference>
<dbReference type="SUPFAM" id="SSF103473">
    <property type="entry name" value="MFS general substrate transporter"/>
    <property type="match status" value="1"/>
</dbReference>
<feature type="transmembrane region" description="Helical" evidence="8">
    <location>
        <begin position="360"/>
        <end position="380"/>
    </location>
</feature>
<feature type="transmembrane region" description="Helical" evidence="8">
    <location>
        <begin position="166"/>
        <end position="188"/>
    </location>
</feature>
<dbReference type="eggNOG" id="arCOG00143">
    <property type="taxonomic scope" value="Archaea"/>
</dbReference>
<dbReference type="PROSITE" id="PS50850">
    <property type="entry name" value="MFS"/>
    <property type="match status" value="1"/>
</dbReference>
<dbReference type="Proteomes" id="UP000010824">
    <property type="component" value="Chromosome"/>
</dbReference>
<feature type="transmembrane region" description="Helical" evidence="8">
    <location>
        <begin position="232"/>
        <end position="250"/>
    </location>
</feature>
<dbReference type="PRINTS" id="PR01036">
    <property type="entry name" value="TCRTETB"/>
</dbReference>
<dbReference type="EMBL" id="CP003167">
    <property type="protein sequence ID" value="AGB01532.1"/>
    <property type="molecule type" value="Genomic_DNA"/>
</dbReference>
<organism evidence="10 11">
    <name type="scientific">Methanoregula formicica (strain DSM 22288 / NBRC 105244 / SMSP)</name>
    <dbReference type="NCBI Taxonomy" id="593750"/>
    <lineage>
        <taxon>Archaea</taxon>
        <taxon>Methanobacteriati</taxon>
        <taxon>Methanobacteriota</taxon>
        <taxon>Stenosarchaea group</taxon>
        <taxon>Methanomicrobia</taxon>
        <taxon>Methanomicrobiales</taxon>
        <taxon>Methanoregulaceae</taxon>
        <taxon>Methanoregula</taxon>
    </lineage>
</organism>
<keyword evidence="3" id="KW-0813">Transport</keyword>
<evidence type="ECO:0000313" key="10">
    <source>
        <dbReference type="EMBL" id="AGB01532.1"/>
    </source>
</evidence>
<feature type="transmembrane region" description="Helical" evidence="8">
    <location>
        <begin position="444"/>
        <end position="467"/>
    </location>
</feature>
<feature type="transmembrane region" description="Helical" evidence="8">
    <location>
        <begin position="49"/>
        <end position="68"/>
    </location>
</feature>
<dbReference type="CDD" id="cd17321">
    <property type="entry name" value="MFS_MMR_MDR_like"/>
    <property type="match status" value="1"/>
</dbReference>
<dbReference type="Pfam" id="PF07690">
    <property type="entry name" value="MFS_1"/>
    <property type="match status" value="1"/>
</dbReference>
<comment type="subcellular location">
    <subcellularLocation>
        <location evidence="1">Cell membrane</location>
        <topology evidence="1">Multi-pass membrane protein</topology>
    </subcellularLocation>
</comment>
<dbReference type="InterPro" id="IPR020846">
    <property type="entry name" value="MFS_dom"/>
</dbReference>
<feature type="transmembrane region" description="Helical" evidence="8">
    <location>
        <begin position="80"/>
        <end position="101"/>
    </location>
</feature>
<accession>L0H9V7</accession>
<evidence type="ECO:0000256" key="4">
    <source>
        <dbReference type="ARBA" id="ARBA00022475"/>
    </source>
</evidence>
<keyword evidence="7 8" id="KW-0472">Membrane</keyword>
<proteinExistence type="inferred from homology"/>
<dbReference type="InterPro" id="IPR011701">
    <property type="entry name" value="MFS"/>
</dbReference>
<dbReference type="InterPro" id="IPR004638">
    <property type="entry name" value="EmrB-like"/>
</dbReference>
<dbReference type="GeneID" id="14309133"/>
<comment type="similarity">
    <text evidence="2">Belongs to the major facilitator superfamily. EmrB family.</text>
</comment>
<evidence type="ECO:0000256" key="3">
    <source>
        <dbReference type="ARBA" id="ARBA00022448"/>
    </source>
</evidence>
<dbReference type="AlphaFoldDB" id="L0H9V7"/>
<keyword evidence="5 8" id="KW-0812">Transmembrane</keyword>
<reference evidence="10 11" key="2">
    <citation type="journal article" date="2014" name="Genome Announc.">
        <title>Complete Genome Sequence of Methanoregula formicica SMSPT, a Mesophilic Hydrogenotrophic Methanogen Isolated from a Methanogenic Upflow Anaerobic Sludge Blanket Reactor.</title>
        <authorList>
            <person name="Yamamoto K."/>
            <person name="Tamaki H."/>
            <person name="Cadillo-Quiroz H."/>
            <person name="Imachi H."/>
            <person name="Kyrpides N."/>
            <person name="Woyke T."/>
            <person name="Goodwin L."/>
            <person name="Zinder S.H."/>
            <person name="Kamagata Y."/>
            <person name="Liu W.T."/>
        </authorList>
    </citation>
    <scope>NUCLEOTIDE SEQUENCE [LARGE SCALE GENOMIC DNA]</scope>
    <source>
        <strain evidence="11">DSM 22288 / NBRC 105244 / SMSP</strain>
    </source>
</reference>
<dbReference type="PANTHER" id="PTHR42718">
    <property type="entry name" value="MAJOR FACILITATOR SUPERFAMILY MULTIDRUG TRANSPORTER MFSC"/>
    <property type="match status" value="1"/>
</dbReference>
<dbReference type="InterPro" id="IPR036259">
    <property type="entry name" value="MFS_trans_sf"/>
</dbReference>
<dbReference type="KEGG" id="mfo:Metfor_0460"/>
<dbReference type="NCBIfam" id="TIGR00711">
    <property type="entry name" value="efflux_EmrB"/>
    <property type="match status" value="1"/>
</dbReference>
<feature type="transmembrane region" description="Helical" evidence="8">
    <location>
        <begin position="113"/>
        <end position="131"/>
    </location>
</feature>
<feature type="transmembrane region" description="Helical" evidence="8">
    <location>
        <begin position="138"/>
        <end position="160"/>
    </location>
</feature>
<evidence type="ECO:0000256" key="1">
    <source>
        <dbReference type="ARBA" id="ARBA00004651"/>
    </source>
</evidence>
<dbReference type="GO" id="GO:0005886">
    <property type="term" value="C:plasma membrane"/>
    <property type="evidence" value="ECO:0007669"/>
    <property type="project" value="UniProtKB-SubCell"/>
</dbReference>
<dbReference type="Gene3D" id="1.20.1250.20">
    <property type="entry name" value="MFS general substrate transporter like domains"/>
    <property type="match status" value="1"/>
</dbReference>
<dbReference type="OrthoDB" id="117970at2157"/>